<keyword evidence="3" id="KW-1185">Reference proteome</keyword>
<dbReference type="Proteomes" id="UP000078492">
    <property type="component" value="Unassembled WGS sequence"/>
</dbReference>
<accession>A0A151JN51</accession>
<feature type="compositionally biased region" description="Low complexity" evidence="1">
    <location>
        <begin position="10"/>
        <end position="27"/>
    </location>
</feature>
<dbReference type="STRING" id="471704.A0A151JN51"/>
<dbReference type="Gene3D" id="4.10.60.10">
    <property type="entry name" value="Zinc finger, CCHC-type"/>
    <property type="match status" value="1"/>
</dbReference>
<protein>
    <submittedName>
        <fullName evidence="2">Uncharacterized protein</fullName>
    </submittedName>
</protein>
<evidence type="ECO:0000313" key="3">
    <source>
        <dbReference type="Proteomes" id="UP000078492"/>
    </source>
</evidence>
<feature type="region of interest" description="Disordered" evidence="1">
    <location>
        <begin position="1"/>
        <end position="30"/>
    </location>
</feature>
<dbReference type="EMBL" id="KQ978895">
    <property type="protein sequence ID" value="KYN27626.1"/>
    <property type="molecule type" value="Genomic_DNA"/>
</dbReference>
<name>A0A151JN51_9HYME</name>
<dbReference type="InterPro" id="IPR036875">
    <property type="entry name" value="Znf_CCHC_sf"/>
</dbReference>
<feature type="compositionally biased region" description="Low complexity" evidence="1">
    <location>
        <begin position="200"/>
        <end position="214"/>
    </location>
</feature>
<organism evidence="2 3">
    <name type="scientific">Trachymyrmex cornetzi</name>
    <dbReference type="NCBI Taxonomy" id="471704"/>
    <lineage>
        <taxon>Eukaryota</taxon>
        <taxon>Metazoa</taxon>
        <taxon>Ecdysozoa</taxon>
        <taxon>Arthropoda</taxon>
        <taxon>Hexapoda</taxon>
        <taxon>Insecta</taxon>
        <taxon>Pterygota</taxon>
        <taxon>Neoptera</taxon>
        <taxon>Endopterygota</taxon>
        <taxon>Hymenoptera</taxon>
        <taxon>Apocrita</taxon>
        <taxon>Aculeata</taxon>
        <taxon>Formicoidea</taxon>
        <taxon>Formicidae</taxon>
        <taxon>Myrmicinae</taxon>
        <taxon>Trachymyrmex</taxon>
    </lineage>
</organism>
<dbReference type="GO" id="GO:0003676">
    <property type="term" value="F:nucleic acid binding"/>
    <property type="evidence" value="ECO:0007669"/>
    <property type="project" value="InterPro"/>
</dbReference>
<reference evidence="2 3" key="1">
    <citation type="submission" date="2015-09" db="EMBL/GenBank/DDBJ databases">
        <title>Trachymyrmex cornetzi WGS genome.</title>
        <authorList>
            <person name="Nygaard S."/>
            <person name="Hu H."/>
            <person name="Boomsma J."/>
            <person name="Zhang G."/>
        </authorList>
    </citation>
    <scope>NUCLEOTIDE SEQUENCE [LARGE SCALE GENOMIC DNA]</scope>
    <source>
        <strain evidence="2">Tcor2-1</strain>
        <tissue evidence="2">Whole body</tissue>
    </source>
</reference>
<sequence length="459" mass="51282">MDALISGGNATSTTTHRVSSSSVASHPPVAPEPPVGRVISGIPVAQAITVLASQIPSFDGSEDDDVELHKQAKDWFYMEEGSSTLSWFSFKEAIIARFKRRIPFHVAMAKIEACRWNFTKESFQEYAHQKLKLMHALTLPERDKIQLIINGINSASLRASATVLGAVTISEFLNRMYEITSAFNQGTKKPSPPPKRMEKSFSPPSSPGKKSSPKFSKEVECNYCKAKGHQKEDCFKLKKKERQTASAAVKSTDTTKNTKETSIIGCVIEGATEKLEISDTIVKITQLNNSSCSLNALIDTGSPVSFILNSVYEIFFGYDQRNHVDAKLVDYLVKLTKADLHYTEDREQARQLAIDTTNQLKQYNKVYYDKKHKTPTKYKLGDYVSIRNRGTKASSSGKFKSLFTGPYMISKILDKNRYVVTDIPGFNLTAKPYNSVLSPDRIKYWIKPIKPQENGTTAT</sequence>
<dbReference type="GO" id="GO:0008270">
    <property type="term" value="F:zinc ion binding"/>
    <property type="evidence" value="ECO:0007669"/>
    <property type="project" value="InterPro"/>
</dbReference>
<evidence type="ECO:0000313" key="2">
    <source>
        <dbReference type="EMBL" id="KYN27626.1"/>
    </source>
</evidence>
<proteinExistence type="predicted"/>
<dbReference type="SUPFAM" id="SSF57756">
    <property type="entry name" value="Retrovirus zinc finger-like domains"/>
    <property type="match status" value="1"/>
</dbReference>
<dbReference type="AlphaFoldDB" id="A0A151JN51"/>
<feature type="region of interest" description="Disordered" evidence="1">
    <location>
        <begin position="184"/>
        <end position="215"/>
    </location>
</feature>
<gene>
    <name evidence="2" type="ORF">ALC57_02980</name>
</gene>
<evidence type="ECO:0000256" key="1">
    <source>
        <dbReference type="SAM" id="MobiDB-lite"/>
    </source>
</evidence>